<keyword evidence="3" id="KW-1185">Reference proteome</keyword>
<dbReference type="AlphaFoldDB" id="A0A510G683"/>
<dbReference type="EMBL" id="AP019563">
    <property type="protein sequence ID" value="BBJ31020.1"/>
    <property type="molecule type" value="Genomic_DNA"/>
</dbReference>
<organism evidence="2 3">
    <name type="scientific">Rickettsia asiatica</name>
    <dbReference type="NCBI Taxonomy" id="238800"/>
    <lineage>
        <taxon>Bacteria</taxon>
        <taxon>Pseudomonadati</taxon>
        <taxon>Pseudomonadota</taxon>
        <taxon>Alphaproteobacteria</taxon>
        <taxon>Rickettsiales</taxon>
        <taxon>Rickettsiaceae</taxon>
        <taxon>Rickettsieae</taxon>
        <taxon>Rickettsia</taxon>
        <taxon>spotted fever group</taxon>
    </lineage>
</organism>
<proteinExistence type="predicted"/>
<feature type="region of interest" description="Disordered" evidence="1">
    <location>
        <begin position="1"/>
        <end position="25"/>
    </location>
</feature>
<evidence type="ECO:0000313" key="3">
    <source>
        <dbReference type="Proteomes" id="UP000321183"/>
    </source>
</evidence>
<dbReference type="Proteomes" id="UP000321183">
    <property type="component" value="Chromosome"/>
</dbReference>
<evidence type="ECO:0000256" key="1">
    <source>
        <dbReference type="SAM" id="MobiDB-lite"/>
    </source>
</evidence>
<dbReference type="RefSeq" id="WP_147141385.1">
    <property type="nucleotide sequence ID" value="NZ_AP019563.1"/>
</dbReference>
<sequence>MNGKTQVVIKDSESNTTTSNNNSTTITSTVTTTANTTSTSHITSKAVEFKNENGVVILKYKKKQ</sequence>
<protein>
    <submittedName>
        <fullName evidence="2">Uncharacterized protein</fullName>
    </submittedName>
</protein>
<accession>A0A510G683</accession>
<gene>
    <name evidence="2" type="ORF">RAS_01290</name>
</gene>
<dbReference type="KEGG" id="ras:RAS_01290"/>
<feature type="compositionally biased region" description="Low complexity" evidence="1">
    <location>
        <begin position="14"/>
        <end position="25"/>
    </location>
</feature>
<name>A0A510G683_9RICK</name>
<evidence type="ECO:0000313" key="2">
    <source>
        <dbReference type="EMBL" id="BBJ31020.1"/>
    </source>
</evidence>
<reference evidence="2 3" key="1">
    <citation type="submission" date="2019-04" db="EMBL/GenBank/DDBJ databases">
        <title>Draft genome sequence of Rickettsia asiatica Maytaro1284.</title>
        <authorList>
            <person name="Thu M."/>
            <person name="Qiu Y."/>
            <person name="Nakao R."/>
        </authorList>
    </citation>
    <scope>NUCLEOTIDE SEQUENCE [LARGE SCALE GENOMIC DNA]</scope>
    <source>
        <strain evidence="2 3">Maytaro1284</strain>
    </source>
</reference>